<dbReference type="AlphaFoldDB" id="A0A9W6K8V8"/>
<protein>
    <submittedName>
        <fullName evidence="2">Uncharacterized protein</fullName>
    </submittedName>
</protein>
<evidence type="ECO:0000313" key="3">
    <source>
        <dbReference type="Proteomes" id="UP001143328"/>
    </source>
</evidence>
<keyword evidence="3" id="KW-1185">Reference proteome</keyword>
<dbReference type="EMBL" id="BSFN01000015">
    <property type="protein sequence ID" value="GLK90932.1"/>
    <property type="molecule type" value="Genomic_DNA"/>
</dbReference>
<feature type="region of interest" description="Disordered" evidence="1">
    <location>
        <begin position="32"/>
        <end position="53"/>
    </location>
</feature>
<proteinExistence type="predicted"/>
<accession>A0A9W6K8V8</accession>
<organism evidence="2 3">
    <name type="scientific">Pseudomonas turukhanskensis</name>
    <dbReference type="NCBI Taxonomy" id="1806536"/>
    <lineage>
        <taxon>Bacteria</taxon>
        <taxon>Pseudomonadati</taxon>
        <taxon>Pseudomonadota</taxon>
        <taxon>Gammaproteobacteria</taxon>
        <taxon>Pseudomonadales</taxon>
        <taxon>Pseudomonadaceae</taxon>
        <taxon>Pseudomonas</taxon>
    </lineage>
</organism>
<reference evidence="2" key="2">
    <citation type="submission" date="2023-01" db="EMBL/GenBank/DDBJ databases">
        <authorList>
            <person name="Sun Q."/>
            <person name="Evtushenko L."/>
        </authorList>
    </citation>
    <scope>NUCLEOTIDE SEQUENCE</scope>
    <source>
        <strain evidence="2">VKM B-2935</strain>
    </source>
</reference>
<name>A0A9W6K8V8_9PSED</name>
<sequence>MDKSKTTEPVRRLTDQEIADLRADMQQAAEWTRKELARRRQEKTTDSPLPRHE</sequence>
<evidence type="ECO:0000313" key="2">
    <source>
        <dbReference type="EMBL" id="GLK90932.1"/>
    </source>
</evidence>
<dbReference type="Proteomes" id="UP001143328">
    <property type="component" value="Unassembled WGS sequence"/>
</dbReference>
<evidence type="ECO:0000256" key="1">
    <source>
        <dbReference type="SAM" id="MobiDB-lite"/>
    </source>
</evidence>
<comment type="caution">
    <text evidence="2">The sequence shown here is derived from an EMBL/GenBank/DDBJ whole genome shotgun (WGS) entry which is preliminary data.</text>
</comment>
<reference evidence="2" key="1">
    <citation type="journal article" date="2014" name="Int. J. Syst. Evol. Microbiol.">
        <title>Complete genome sequence of Corynebacterium casei LMG S-19264T (=DSM 44701T), isolated from a smear-ripened cheese.</title>
        <authorList>
            <consortium name="US DOE Joint Genome Institute (JGI-PGF)"/>
            <person name="Walter F."/>
            <person name="Albersmeier A."/>
            <person name="Kalinowski J."/>
            <person name="Ruckert C."/>
        </authorList>
    </citation>
    <scope>NUCLEOTIDE SEQUENCE</scope>
    <source>
        <strain evidence="2">VKM B-2935</strain>
    </source>
</reference>
<gene>
    <name evidence="2" type="ORF">GCM10017655_39960</name>
</gene>